<gene>
    <name evidence="17" type="ORF">COCSUDRAFT_64014</name>
</gene>
<evidence type="ECO:0000256" key="15">
    <source>
        <dbReference type="SAM" id="MobiDB-lite"/>
    </source>
</evidence>
<dbReference type="PANTHER" id="PTHR45974:SF266">
    <property type="entry name" value="LEUCINE-RICH REPEAT RECEPTOR PROTEIN KINASE HPCA1"/>
    <property type="match status" value="1"/>
</dbReference>
<dbReference type="InterPro" id="IPR008271">
    <property type="entry name" value="Ser/Thr_kinase_AS"/>
</dbReference>
<keyword evidence="10" id="KW-0418">Kinase</keyword>
<dbReference type="GO" id="GO:0016020">
    <property type="term" value="C:membrane"/>
    <property type="evidence" value="ECO:0007669"/>
    <property type="project" value="UniProtKB-SubCell"/>
</dbReference>
<evidence type="ECO:0000256" key="9">
    <source>
        <dbReference type="ARBA" id="ARBA00022741"/>
    </source>
</evidence>
<evidence type="ECO:0000313" key="18">
    <source>
        <dbReference type="Proteomes" id="UP000007264"/>
    </source>
</evidence>
<keyword evidence="6" id="KW-0808">Transferase</keyword>
<evidence type="ECO:0000256" key="2">
    <source>
        <dbReference type="ARBA" id="ARBA00004430"/>
    </source>
</evidence>
<dbReference type="EMBL" id="AGSI01000009">
    <property type="protein sequence ID" value="EIE22891.1"/>
    <property type="molecule type" value="Genomic_DNA"/>
</dbReference>
<dbReference type="Gene3D" id="3.80.10.10">
    <property type="entry name" value="Ribonuclease Inhibitor"/>
    <property type="match status" value="1"/>
</dbReference>
<dbReference type="Proteomes" id="UP000007264">
    <property type="component" value="Unassembled WGS sequence"/>
</dbReference>
<evidence type="ECO:0000256" key="8">
    <source>
        <dbReference type="ARBA" id="ARBA00022737"/>
    </source>
</evidence>
<keyword evidence="11 14" id="KW-0067">ATP-binding</keyword>
<dbReference type="PROSITE" id="PS50011">
    <property type="entry name" value="PROTEIN_KINASE_DOM"/>
    <property type="match status" value="1"/>
</dbReference>
<keyword evidence="9 14" id="KW-0547">Nucleotide-binding</keyword>
<keyword evidence="13" id="KW-0325">Glycoprotein</keyword>
<dbReference type="KEGG" id="csl:COCSUDRAFT_64014"/>
<sequence>MPPVHVFTCGELRGSCVEGKGIAPVCPAPPPDTPAPNTSASNTSDMAALLRVKAAFANFDTSIRRRTALWDPGLPMCSSWQGVTCWPDGYVRTIDLSIPERAPPDVIPLTVGGDNTSFAHASVPHQLSGNVSQVLESAAGLARLTKLDLTNQNLQGYFPANISFPWLEELKLGTLPETWAAPGSFPSLRLLALDLNWRVTGPLPQTWGSSTGSFRKLEGLHLDHNLIQGSLPPSWGTNGGMASLHNISLTFNKLTGSIPPAWGNDTSGRRGFSALESLVLQPGNPGMCGSIPPGITVDQWLGGPNISQVDNYGPKICPGNPATSAASSAASSGVGTGVIVGIVVGAAALLNLEECPEHDSDSIIPPQPPRSYAPSSVSLISFTTPASNSGGDSWGASQSSGELELVSMAGHKDWELDLDALEVEMDEQGKEVELGHGAFGVVVKGTYRMAPVAIKRLKDQSPGQQRAFLNEMAILRACRGSRYIIPFVGASLLPGNTILAMDYMDNGNLWAALPRVGRNGQPIFQWHNRGKRVAHEIALGLHFLHELKVVHLDLKSSNVLLAADGTAKISDVGLSAQMDHSHISSMPVAGTWAWLAPEVILRGKITNKADMFSFGVVLWEIITLERPMWRGNLREIRVPEEAPQEIADLVFRCTARPEERPSAANCADIIKEHLIRDARSGDSYEPRSHPSGTTKAATDSGAYSGSTAPDSP</sequence>
<protein>
    <submittedName>
        <fullName evidence="17">Kinase-like protein</fullName>
    </submittedName>
</protein>
<feature type="region of interest" description="Disordered" evidence="15">
    <location>
        <begin position="677"/>
        <end position="712"/>
    </location>
</feature>
<reference evidence="17 18" key="1">
    <citation type="journal article" date="2012" name="Genome Biol.">
        <title>The genome of the polar eukaryotic microalga coccomyxa subellipsoidea reveals traits of cold adaptation.</title>
        <authorList>
            <person name="Blanc G."/>
            <person name="Agarkova I."/>
            <person name="Grimwood J."/>
            <person name="Kuo A."/>
            <person name="Brueggeman A."/>
            <person name="Dunigan D."/>
            <person name="Gurnon J."/>
            <person name="Ladunga I."/>
            <person name="Lindquist E."/>
            <person name="Lucas S."/>
            <person name="Pangilinan J."/>
            <person name="Proschold T."/>
            <person name="Salamov A."/>
            <person name="Schmutz J."/>
            <person name="Weeks D."/>
            <person name="Yamada T."/>
            <person name="Claverie J.M."/>
            <person name="Grigoriev I."/>
            <person name="Van Etten J."/>
            <person name="Lomsadze A."/>
            <person name="Borodovsky M."/>
        </authorList>
    </citation>
    <scope>NUCLEOTIDE SEQUENCE [LARGE SCALE GENOMIC DNA]</scope>
    <source>
        <strain evidence="17 18">C-169</strain>
    </source>
</reference>
<comment type="similarity">
    <text evidence="3">Belongs to the protein kinase superfamily. Ser/Thr protein kinase family.</text>
</comment>
<keyword evidence="8" id="KW-0677">Repeat</keyword>
<dbReference type="RefSeq" id="XP_005647435.1">
    <property type="nucleotide sequence ID" value="XM_005647378.1"/>
</dbReference>
<dbReference type="InterPro" id="IPR017441">
    <property type="entry name" value="Protein_kinase_ATP_BS"/>
</dbReference>
<accession>I0YWX2</accession>
<evidence type="ECO:0000256" key="13">
    <source>
        <dbReference type="ARBA" id="ARBA00023180"/>
    </source>
</evidence>
<feature type="compositionally biased region" description="Basic and acidic residues" evidence="15">
    <location>
        <begin position="677"/>
        <end position="688"/>
    </location>
</feature>
<feature type="binding site" evidence="14">
    <location>
        <position position="455"/>
    </location>
    <ligand>
        <name>ATP</name>
        <dbReference type="ChEBI" id="CHEBI:30616"/>
    </ligand>
</feature>
<dbReference type="PROSITE" id="PS00107">
    <property type="entry name" value="PROTEIN_KINASE_ATP"/>
    <property type="match status" value="1"/>
</dbReference>
<dbReference type="Pfam" id="PF08263">
    <property type="entry name" value="LRRNT_2"/>
    <property type="match status" value="1"/>
</dbReference>
<keyword evidence="18" id="KW-1185">Reference proteome</keyword>
<dbReference type="SUPFAM" id="SSF52058">
    <property type="entry name" value="L domain-like"/>
    <property type="match status" value="1"/>
</dbReference>
<dbReference type="PANTHER" id="PTHR45974">
    <property type="entry name" value="RECEPTOR-LIKE PROTEIN 55"/>
    <property type="match status" value="1"/>
</dbReference>
<feature type="compositionally biased region" description="Polar residues" evidence="15">
    <location>
        <begin position="690"/>
        <end position="712"/>
    </location>
</feature>
<dbReference type="GO" id="GO:0005930">
    <property type="term" value="C:axoneme"/>
    <property type="evidence" value="ECO:0007669"/>
    <property type="project" value="UniProtKB-SubCell"/>
</dbReference>
<evidence type="ECO:0000256" key="10">
    <source>
        <dbReference type="ARBA" id="ARBA00022777"/>
    </source>
</evidence>
<evidence type="ECO:0000256" key="14">
    <source>
        <dbReference type="PROSITE-ProRule" id="PRU10141"/>
    </source>
</evidence>
<organism evidence="17 18">
    <name type="scientific">Coccomyxa subellipsoidea (strain C-169)</name>
    <name type="common">Green microalga</name>
    <dbReference type="NCBI Taxonomy" id="574566"/>
    <lineage>
        <taxon>Eukaryota</taxon>
        <taxon>Viridiplantae</taxon>
        <taxon>Chlorophyta</taxon>
        <taxon>core chlorophytes</taxon>
        <taxon>Trebouxiophyceae</taxon>
        <taxon>Trebouxiophyceae incertae sedis</taxon>
        <taxon>Coccomyxaceae</taxon>
        <taxon>Coccomyxa</taxon>
        <taxon>Coccomyxa subellipsoidea</taxon>
    </lineage>
</organism>
<evidence type="ECO:0000256" key="12">
    <source>
        <dbReference type="ARBA" id="ARBA00023136"/>
    </source>
</evidence>
<dbReference type="SMART" id="SM00220">
    <property type="entry name" value="S_TKc"/>
    <property type="match status" value="1"/>
</dbReference>
<proteinExistence type="inferred from homology"/>
<dbReference type="GeneID" id="17040878"/>
<dbReference type="InterPro" id="IPR000719">
    <property type="entry name" value="Prot_kinase_dom"/>
</dbReference>
<dbReference type="Pfam" id="PF07714">
    <property type="entry name" value="PK_Tyr_Ser-Thr"/>
    <property type="match status" value="1"/>
</dbReference>
<dbReference type="InterPro" id="IPR032675">
    <property type="entry name" value="LRR_dom_sf"/>
</dbReference>
<comment type="subcellular location">
    <subcellularLocation>
        <location evidence="2">Cytoplasm</location>
        <location evidence="2">Cytoskeleton</location>
        <location evidence="2">Cilium axoneme</location>
    </subcellularLocation>
    <subcellularLocation>
        <location evidence="1">Membrane</location>
    </subcellularLocation>
</comment>
<evidence type="ECO:0000256" key="6">
    <source>
        <dbReference type="ARBA" id="ARBA00022679"/>
    </source>
</evidence>
<keyword evidence="12" id="KW-0472">Membrane</keyword>
<evidence type="ECO:0000256" key="11">
    <source>
        <dbReference type="ARBA" id="ARBA00022840"/>
    </source>
</evidence>
<evidence type="ECO:0000256" key="1">
    <source>
        <dbReference type="ARBA" id="ARBA00004370"/>
    </source>
</evidence>
<dbReference type="InterPro" id="IPR013210">
    <property type="entry name" value="LRR_N_plant-typ"/>
</dbReference>
<evidence type="ECO:0000313" key="17">
    <source>
        <dbReference type="EMBL" id="EIE22891.1"/>
    </source>
</evidence>
<keyword evidence="7" id="KW-0732">Signal</keyword>
<keyword evidence="5" id="KW-0433">Leucine-rich repeat</keyword>
<dbReference type="InterPro" id="IPR001245">
    <property type="entry name" value="Ser-Thr/Tyr_kinase_cat_dom"/>
</dbReference>
<dbReference type="OrthoDB" id="513891at2759"/>
<dbReference type="SUPFAM" id="SSF56112">
    <property type="entry name" value="Protein kinase-like (PK-like)"/>
    <property type="match status" value="1"/>
</dbReference>
<evidence type="ECO:0000259" key="16">
    <source>
        <dbReference type="PROSITE" id="PS50011"/>
    </source>
</evidence>
<dbReference type="InterPro" id="IPR011009">
    <property type="entry name" value="Kinase-like_dom_sf"/>
</dbReference>
<evidence type="ECO:0000256" key="5">
    <source>
        <dbReference type="ARBA" id="ARBA00022614"/>
    </source>
</evidence>
<dbReference type="Gene3D" id="1.10.510.10">
    <property type="entry name" value="Transferase(Phosphotransferase) domain 1"/>
    <property type="match status" value="1"/>
</dbReference>
<comment type="caution">
    <text evidence="17">The sequence shown here is derived from an EMBL/GenBank/DDBJ whole genome shotgun (WGS) entry which is preliminary data.</text>
</comment>
<dbReference type="eggNOG" id="ENOG502QS1K">
    <property type="taxonomic scope" value="Eukaryota"/>
</dbReference>
<dbReference type="STRING" id="574566.I0YWX2"/>
<dbReference type="PROSITE" id="PS00108">
    <property type="entry name" value="PROTEIN_KINASE_ST"/>
    <property type="match status" value="1"/>
</dbReference>
<evidence type="ECO:0000256" key="4">
    <source>
        <dbReference type="ARBA" id="ARBA00022527"/>
    </source>
</evidence>
<evidence type="ECO:0000256" key="3">
    <source>
        <dbReference type="ARBA" id="ARBA00008684"/>
    </source>
</evidence>
<dbReference type="AlphaFoldDB" id="I0YWX2"/>
<dbReference type="GO" id="GO:0005524">
    <property type="term" value="F:ATP binding"/>
    <property type="evidence" value="ECO:0007669"/>
    <property type="project" value="UniProtKB-UniRule"/>
</dbReference>
<feature type="domain" description="Protein kinase" evidence="16">
    <location>
        <begin position="428"/>
        <end position="676"/>
    </location>
</feature>
<keyword evidence="4" id="KW-0723">Serine/threonine-protein kinase</keyword>
<dbReference type="GO" id="GO:0004674">
    <property type="term" value="F:protein serine/threonine kinase activity"/>
    <property type="evidence" value="ECO:0007669"/>
    <property type="project" value="UniProtKB-KW"/>
</dbReference>
<name>I0YWX2_COCSC</name>
<evidence type="ECO:0000256" key="7">
    <source>
        <dbReference type="ARBA" id="ARBA00022729"/>
    </source>
</evidence>